<dbReference type="PANTHER" id="PTHR35039">
    <property type="entry name" value="3-KETO-L-GULONATE-6-PHOSPHATE DECARBOXYLASE SGBH-RELATED"/>
    <property type="match status" value="1"/>
</dbReference>
<evidence type="ECO:0000256" key="7">
    <source>
        <dbReference type="ARBA" id="ARBA00023277"/>
    </source>
</evidence>
<dbReference type="STRING" id="162209.IJ22_01440"/>
<comment type="similarity">
    <text evidence="3">Belongs to the HPS/KGPDC family. HPS subfamily.</text>
</comment>
<dbReference type="GO" id="GO:0033982">
    <property type="term" value="F:3-dehydro-L-gulonate-6-phosphate decarboxylase activity"/>
    <property type="evidence" value="ECO:0007669"/>
    <property type="project" value="TreeGrafter"/>
</dbReference>
<dbReference type="InterPro" id="IPR017553">
    <property type="entry name" value="3-hexulose-6-phosphate_synth"/>
</dbReference>
<keyword evidence="7" id="KW-0119">Carbohydrate metabolism</keyword>
<evidence type="ECO:0000259" key="8">
    <source>
        <dbReference type="SMART" id="SM00934"/>
    </source>
</evidence>
<dbReference type="Gene3D" id="3.20.20.70">
    <property type="entry name" value="Aldolase class I"/>
    <property type="match status" value="1"/>
</dbReference>
<dbReference type="Proteomes" id="UP000061660">
    <property type="component" value="Chromosome"/>
</dbReference>
<dbReference type="EC" id="4.1.2.43" evidence="4"/>
<comment type="catalytic activity">
    <reaction evidence="1">
        <text>D-ribulose 5-phosphate + formaldehyde = D-arabino-hex-3-ulose 6-phosphate</text>
        <dbReference type="Rhea" id="RHEA:25201"/>
        <dbReference type="ChEBI" id="CHEBI:16842"/>
        <dbReference type="ChEBI" id="CHEBI:58121"/>
        <dbReference type="ChEBI" id="CHEBI:58542"/>
        <dbReference type="EC" id="4.1.2.43"/>
    </reaction>
</comment>
<dbReference type="InterPro" id="IPR013785">
    <property type="entry name" value="Aldolase_TIM"/>
</dbReference>
<dbReference type="GO" id="GO:0004590">
    <property type="term" value="F:orotidine-5'-phosphate decarboxylase activity"/>
    <property type="evidence" value="ECO:0007669"/>
    <property type="project" value="InterPro"/>
</dbReference>
<feature type="domain" description="Orotidine 5'-phosphate decarboxylase" evidence="8">
    <location>
        <begin position="2"/>
        <end position="204"/>
    </location>
</feature>
<dbReference type="InterPro" id="IPR011060">
    <property type="entry name" value="RibuloseP-bd_barrel"/>
</dbReference>
<dbReference type="EMBL" id="CP013652">
    <property type="protein sequence ID" value="ALS20536.1"/>
    <property type="molecule type" value="Genomic_DNA"/>
</dbReference>
<dbReference type="PATRIC" id="fig|162209.4.peg.144"/>
<name>A0A0U2U2J7_9BACL</name>
<dbReference type="GO" id="GO:0006207">
    <property type="term" value="P:'de novo' pyrimidine nucleobase biosynthetic process"/>
    <property type="evidence" value="ECO:0007669"/>
    <property type="project" value="InterPro"/>
</dbReference>
<dbReference type="KEGG" id="pnp:IJ22_01440"/>
<evidence type="ECO:0000313" key="9">
    <source>
        <dbReference type="EMBL" id="ALS20536.1"/>
    </source>
</evidence>
<dbReference type="NCBIfam" id="TIGR03128">
    <property type="entry name" value="RuMP_HxlA"/>
    <property type="match status" value="1"/>
</dbReference>
<dbReference type="GO" id="GO:0006730">
    <property type="term" value="P:one-carbon metabolic process"/>
    <property type="evidence" value="ECO:0007669"/>
    <property type="project" value="UniProtKB-KW"/>
</dbReference>
<evidence type="ECO:0000256" key="2">
    <source>
        <dbReference type="ARBA" id="ARBA00005014"/>
    </source>
</evidence>
<protein>
    <recommendedName>
        <fullName evidence="4">3-hexulose-6-phosphate synthase</fullName>
        <ecNumber evidence="4">4.1.2.43</ecNumber>
    </recommendedName>
</protein>
<sequence>MKIQLALDRLTIEQAVAVTRPVSPYIDWIEVGTSLIKEFGMDSVRALRNAYPDHVIVADMKTFDNAVYEFEMCFSAGADIATVMGAAPLVTIEACMNTAAKAGKKVMIDLLHTSEEQLEALQMYSDAIFCLHVSKDQQEMQGSTQGTEGFYVPPSLSGEGRKLAFAGGITVDMAQALTRIYPHVMIIGSAITKAKDPAAAAKTFYQLKKE</sequence>
<accession>A0A0U2U2J7</accession>
<reference evidence="9 10" key="2">
    <citation type="journal article" date="2016" name="Genome Announc.">
        <title>Complete Genome Sequences of Two Interactive Moderate Thermophiles, Paenibacillus napthalenovorans 32O-Y and Paenibacillus sp. 32O-W.</title>
        <authorList>
            <person name="Butler R.R.III."/>
            <person name="Wang J."/>
            <person name="Stark B.C."/>
            <person name="Pombert J.F."/>
        </authorList>
    </citation>
    <scope>NUCLEOTIDE SEQUENCE [LARGE SCALE GENOMIC DNA]</scope>
    <source>
        <strain evidence="9 10">32O-Y</strain>
    </source>
</reference>
<evidence type="ECO:0000256" key="6">
    <source>
        <dbReference type="ARBA" id="ARBA00023239"/>
    </source>
</evidence>
<evidence type="ECO:0000256" key="1">
    <source>
        <dbReference type="ARBA" id="ARBA00000718"/>
    </source>
</evidence>
<evidence type="ECO:0000313" key="10">
    <source>
        <dbReference type="Proteomes" id="UP000061660"/>
    </source>
</evidence>
<dbReference type="Pfam" id="PF00215">
    <property type="entry name" value="OMPdecase"/>
    <property type="match status" value="1"/>
</dbReference>
<keyword evidence="6" id="KW-0456">Lyase</keyword>
<dbReference type="GO" id="GO:0019854">
    <property type="term" value="P:L-ascorbic acid catabolic process"/>
    <property type="evidence" value="ECO:0007669"/>
    <property type="project" value="TreeGrafter"/>
</dbReference>
<evidence type="ECO:0000256" key="3">
    <source>
        <dbReference type="ARBA" id="ARBA00006350"/>
    </source>
</evidence>
<dbReference type="FunFam" id="3.20.20.70:FF:000022">
    <property type="entry name" value="3-keto-L-gulonate-6-phosphate decarboxylase UlaD"/>
    <property type="match status" value="1"/>
</dbReference>
<dbReference type="SMART" id="SM00934">
    <property type="entry name" value="OMPdecase"/>
    <property type="match status" value="1"/>
</dbReference>
<organism evidence="9 10">
    <name type="scientific">Paenibacillus naphthalenovorans</name>
    <dbReference type="NCBI Taxonomy" id="162209"/>
    <lineage>
        <taxon>Bacteria</taxon>
        <taxon>Bacillati</taxon>
        <taxon>Bacillota</taxon>
        <taxon>Bacilli</taxon>
        <taxon>Bacillales</taxon>
        <taxon>Paenibacillaceae</taxon>
        <taxon>Paenibacillus</taxon>
    </lineage>
</organism>
<keyword evidence="5" id="KW-0554">One-carbon metabolism</keyword>
<evidence type="ECO:0000256" key="4">
    <source>
        <dbReference type="ARBA" id="ARBA00012890"/>
    </source>
</evidence>
<evidence type="ECO:0000256" key="5">
    <source>
        <dbReference type="ARBA" id="ARBA00022563"/>
    </source>
</evidence>
<reference evidence="10" key="1">
    <citation type="submission" date="2015-12" db="EMBL/GenBank/DDBJ databases">
        <title>Complete genome sequences of two moderately thermophilic Paenibacillus species.</title>
        <authorList>
            <person name="Butler R.III."/>
            <person name="Wang J."/>
            <person name="Stark B.C."/>
            <person name="Pombert J.-F."/>
        </authorList>
    </citation>
    <scope>NUCLEOTIDE SEQUENCE [LARGE SCALE GENOMIC DNA]</scope>
    <source>
        <strain evidence="10">32O-Y</strain>
    </source>
</reference>
<dbReference type="RefSeq" id="WP_054817651.1">
    <property type="nucleotide sequence ID" value="NZ_CP013652.1"/>
</dbReference>
<dbReference type="PANTHER" id="PTHR35039:SF3">
    <property type="entry name" value="3-KETO-L-GULONATE-6-PHOSPHATE DECARBOXYLASE SGBH-RELATED"/>
    <property type="match status" value="1"/>
</dbReference>
<dbReference type="GO" id="GO:0043801">
    <property type="term" value="F:hexulose-6-phosphate synthase activity"/>
    <property type="evidence" value="ECO:0007669"/>
    <property type="project" value="UniProtKB-EC"/>
</dbReference>
<dbReference type="SUPFAM" id="SSF51366">
    <property type="entry name" value="Ribulose-phoshate binding barrel"/>
    <property type="match status" value="1"/>
</dbReference>
<keyword evidence="10" id="KW-1185">Reference proteome</keyword>
<dbReference type="OrthoDB" id="43475at2"/>
<dbReference type="InterPro" id="IPR001754">
    <property type="entry name" value="OMPdeCOase_dom"/>
</dbReference>
<gene>
    <name evidence="9" type="ORF">IJ22_01440</name>
</gene>
<proteinExistence type="inferred from homology"/>
<dbReference type="AlphaFoldDB" id="A0A0U2U2J7"/>
<comment type="pathway">
    <text evidence="2">One-carbon metabolism; formaldehyde assimilation via RuMP pathway; D-fructose 6-phosphate from D-ribulose 5-phosphate and formaldehyde: step 1/2.</text>
</comment>